<organism evidence="2 3">
    <name type="scientific">Arabis alpina</name>
    <name type="common">Alpine rock-cress</name>
    <dbReference type="NCBI Taxonomy" id="50452"/>
    <lineage>
        <taxon>Eukaryota</taxon>
        <taxon>Viridiplantae</taxon>
        <taxon>Streptophyta</taxon>
        <taxon>Embryophyta</taxon>
        <taxon>Tracheophyta</taxon>
        <taxon>Spermatophyta</taxon>
        <taxon>Magnoliopsida</taxon>
        <taxon>eudicotyledons</taxon>
        <taxon>Gunneridae</taxon>
        <taxon>Pentapetalae</taxon>
        <taxon>rosids</taxon>
        <taxon>malvids</taxon>
        <taxon>Brassicales</taxon>
        <taxon>Brassicaceae</taxon>
        <taxon>Arabideae</taxon>
        <taxon>Arabis</taxon>
    </lineage>
</organism>
<proteinExistence type="predicted"/>
<feature type="region of interest" description="Disordered" evidence="1">
    <location>
        <begin position="209"/>
        <end position="295"/>
    </location>
</feature>
<evidence type="ECO:0000313" key="2">
    <source>
        <dbReference type="EMBL" id="KFK29564.1"/>
    </source>
</evidence>
<dbReference type="EMBL" id="CM002875">
    <property type="protein sequence ID" value="KFK29564.1"/>
    <property type="molecule type" value="Genomic_DNA"/>
</dbReference>
<evidence type="ECO:0000313" key="3">
    <source>
        <dbReference type="Proteomes" id="UP000029120"/>
    </source>
</evidence>
<reference evidence="3" key="1">
    <citation type="journal article" date="2015" name="Nat. Plants">
        <title>Genome expansion of Arabis alpina linked with retrotransposition and reduced symmetric DNA methylation.</title>
        <authorList>
            <person name="Willing E.M."/>
            <person name="Rawat V."/>
            <person name="Mandakova T."/>
            <person name="Maumus F."/>
            <person name="James G.V."/>
            <person name="Nordstroem K.J."/>
            <person name="Becker C."/>
            <person name="Warthmann N."/>
            <person name="Chica C."/>
            <person name="Szarzynska B."/>
            <person name="Zytnicki M."/>
            <person name="Albani M.C."/>
            <person name="Kiefer C."/>
            <person name="Bergonzi S."/>
            <person name="Castaings L."/>
            <person name="Mateos J.L."/>
            <person name="Berns M.C."/>
            <person name="Bujdoso N."/>
            <person name="Piofczyk T."/>
            <person name="de Lorenzo L."/>
            <person name="Barrero-Sicilia C."/>
            <person name="Mateos I."/>
            <person name="Piednoel M."/>
            <person name="Hagmann J."/>
            <person name="Chen-Min-Tao R."/>
            <person name="Iglesias-Fernandez R."/>
            <person name="Schuster S.C."/>
            <person name="Alonso-Blanco C."/>
            <person name="Roudier F."/>
            <person name="Carbonero P."/>
            <person name="Paz-Ares J."/>
            <person name="Davis S.J."/>
            <person name="Pecinka A."/>
            <person name="Quesneville H."/>
            <person name="Colot V."/>
            <person name="Lysak M.A."/>
            <person name="Weigel D."/>
            <person name="Coupland G."/>
            <person name="Schneeberger K."/>
        </authorList>
    </citation>
    <scope>NUCLEOTIDE SEQUENCE [LARGE SCALE GENOMIC DNA]</scope>
    <source>
        <strain evidence="3">cv. Pajares</strain>
    </source>
</reference>
<sequence>MAILNYSVVDSNDEVDVPEILAEYNFLSDAWYATDQKNQKLNIQNGELVDRSNQLLESRDRAEKELKKLLEHSQDMNFDLASEQDTLNLRVADLTSASAKAEEDKRVEVSRAENQVAQLRSSSEGAVARAVEEAKKKAKGKLRIILEVMEARSKAQTEVDRLSSPASQVFGALGRIEKDKEQGVPIDAEKKKRLEVRLAGYNADAAQIVLSSLPEDSSDDEENEEGREISQDISTAESSDDDLEKTEVDGRMTVARKTPALTCDEVDQARNDVDEDEAYETEPQDGQTEVDPLAPVEQVEDARVVDQTEVAEQTKVDAFDASTWEPIAPLFLYPEPSL</sequence>
<evidence type="ECO:0000256" key="1">
    <source>
        <dbReference type="SAM" id="MobiDB-lite"/>
    </source>
</evidence>
<accession>A0A087GI62</accession>
<feature type="compositionally biased region" description="Acidic residues" evidence="1">
    <location>
        <begin position="216"/>
        <end position="225"/>
    </location>
</feature>
<dbReference type="Proteomes" id="UP000029120">
    <property type="component" value="Chromosome 7"/>
</dbReference>
<keyword evidence="3" id="KW-1185">Reference proteome</keyword>
<dbReference type="Gramene" id="KFK29564">
    <property type="protein sequence ID" value="KFK29564"/>
    <property type="gene ID" value="AALP_AA7G151200"/>
</dbReference>
<dbReference type="AlphaFoldDB" id="A0A087GI62"/>
<gene>
    <name evidence="2" type="ordered locus">AALP_Aa7g151200</name>
</gene>
<protein>
    <submittedName>
        <fullName evidence="2">Uncharacterized protein</fullName>
    </submittedName>
</protein>
<feature type="compositionally biased region" description="Acidic residues" evidence="1">
    <location>
        <begin position="273"/>
        <end position="283"/>
    </location>
</feature>
<name>A0A087GI62_ARAAL</name>